<evidence type="ECO:0000313" key="3">
    <source>
        <dbReference type="EMBL" id="AMJ98937.1"/>
    </source>
</evidence>
<dbReference type="AlphaFoldDB" id="A0A126Q0X3"/>
<sequence length="202" mass="22592">MFSTLPSRTSLLALSLLLFSAFLSADVDPSWLASWNEAIEKRPTELASHVVMVSSDEAGTRLTIKGLVVDPYGKPAEGIIVHAYHRDSKGFDFGYLDKELTTWRIQGWVITDQLGRFSFETIRAAPDHLGREGGHVHFTTISEEYGRQWALKAFFSDDKLVTQRQKEKSRNAGKFGAVRESMKTEGGEVINVAIKLKAEPDF</sequence>
<dbReference type="SUPFAM" id="SSF49482">
    <property type="entry name" value="Aromatic compound dioxygenase"/>
    <property type="match status" value="1"/>
</dbReference>
<dbReference type="RefSeq" id="WP_061095382.1">
    <property type="nucleotide sequence ID" value="NZ_CP014323.1"/>
</dbReference>
<dbReference type="InterPro" id="IPR000627">
    <property type="entry name" value="Intradiol_dOase_C"/>
</dbReference>
<reference evidence="3 4" key="1">
    <citation type="submission" date="2015-12" db="EMBL/GenBank/DDBJ databases">
        <authorList>
            <person name="Shamseldin A."/>
            <person name="Moawad H."/>
            <person name="Abd El-Rahim W.M."/>
            <person name="Sadowsky M.J."/>
        </authorList>
    </citation>
    <scope>NUCLEOTIDE SEQUENCE [LARGE SCALE GENOMIC DNA]</scope>
    <source>
        <strain evidence="3 4">D7</strain>
    </source>
</reference>
<feature type="domain" description="Intradiol ring-cleavage dioxygenases" evidence="2">
    <location>
        <begin position="49"/>
        <end position="134"/>
    </location>
</feature>
<dbReference type="OrthoDB" id="9805815at2"/>
<organism evidence="3 4">
    <name type="scientific">Alteromonas macleodii</name>
    <name type="common">Pseudoalteromonas macleodii</name>
    <dbReference type="NCBI Taxonomy" id="28108"/>
    <lineage>
        <taxon>Bacteria</taxon>
        <taxon>Pseudomonadati</taxon>
        <taxon>Pseudomonadota</taxon>
        <taxon>Gammaproteobacteria</taxon>
        <taxon>Alteromonadales</taxon>
        <taxon>Alteromonadaceae</taxon>
        <taxon>Alteromonas/Salinimonas group</taxon>
        <taxon>Alteromonas</taxon>
    </lineage>
</organism>
<dbReference type="Gene3D" id="2.60.130.10">
    <property type="entry name" value="Aromatic compound dioxygenase"/>
    <property type="match status" value="1"/>
</dbReference>
<name>A0A126Q0X3_ALTMA</name>
<evidence type="ECO:0000259" key="2">
    <source>
        <dbReference type="Pfam" id="PF00775"/>
    </source>
</evidence>
<dbReference type="Pfam" id="PF00775">
    <property type="entry name" value="Dioxygenase_C"/>
    <property type="match status" value="1"/>
</dbReference>
<feature type="chain" id="PRO_5007272506" description="Intradiol ring-cleavage dioxygenases domain-containing protein" evidence="1">
    <location>
        <begin position="26"/>
        <end position="202"/>
    </location>
</feature>
<accession>A0A126Q0X3</accession>
<gene>
    <name evidence="3" type="ORF">AVL55_12620</name>
</gene>
<dbReference type="Proteomes" id="UP000063991">
    <property type="component" value="Chromosome"/>
</dbReference>
<evidence type="ECO:0000313" key="4">
    <source>
        <dbReference type="Proteomes" id="UP000063991"/>
    </source>
</evidence>
<evidence type="ECO:0000256" key="1">
    <source>
        <dbReference type="SAM" id="SignalP"/>
    </source>
</evidence>
<feature type="signal peptide" evidence="1">
    <location>
        <begin position="1"/>
        <end position="25"/>
    </location>
</feature>
<dbReference type="InterPro" id="IPR015889">
    <property type="entry name" value="Intradiol_dOase_core"/>
</dbReference>
<protein>
    <recommendedName>
        <fullName evidence="2">Intradiol ring-cleavage dioxygenases domain-containing protein</fullName>
    </recommendedName>
</protein>
<proteinExistence type="predicted"/>
<keyword evidence="1" id="KW-0732">Signal</keyword>
<dbReference type="EMBL" id="CP014323">
    <property type="protein sequence ID" value="AMJ98937.1"/>
    <property type="molecule type" value="Genomic_DNA"/>
</dbReference>
<dbReference type="GO" id="GO:0016702">
    <property type="term" value="F:oxidoreductase activity, acting on single donors with incorporation of molecular oxygen, incorporation of two atoms of oxygen"/>
    <property type="evidence" value="ECO:0007669"/>
    <property type="project" value="InterPro"/>
</dbReference>
<dbReference type="GO" id="GO:0008199">
    <property type="term" value="F:ferric iron binding"/>
    <property type="evidence" value="ECO:0007669"/>
    <property type="project" value="InterPro"/>
</dbReference>